<evidence type="ECO:0000256" key="1">
    <source>
        <dbReference type="ARBA" id="ARBA00022729"/>
    </source>
</evidence>
<comment type="caution">
    <text evidence="6">The sequence shown here is derived from an EMBL/GenBank/DDBJ whole genome shotgun (WGS) entry which is preliminary data.</text>
</comment>
<organism evidence="6 7">
    <name type="scientific">Rubus argutus</name>
    <name type="common">Southern blackberry</name>
    <dbReference type="NCBI Taxonomy" id="59490"/>
    <lineage>
        <taxon>Eukaryota</taxon>
        <taxon>Viridiplantae</taxon>
        <taxon>Streptophyta</taxon>
        <taxon>Embryophyta</taxon>
        <taxon>Tracheophyta</taxon>
        <taxon>Spermatophyta</taxon>
        <taxon>Magnoliopsida</taxon>
        <taxon>eudicotyledons</taxon>
        <taxon>Gunneridae</taxon>
        <taxon>Pentapetalae</taxon>
        <taxon>rosids</taxon>
        <taxon>fabids</taxon>
        <taxon>Rosales</taxon>
        <taxon>Rosaceae</taxon>
        <taxon>Rosoideae</taxon>
        <taxon>Rosoideae incertae sedis</taxon>
        <taxon>Rubus</taxon>
    </lineage>
</organism>
<evidence type="ECO:0000313" key="7">
    <source>
        <dbReference type="Proteomes" id="UP001457282"/>
    </source>
</evidence>
<proteinExistence type="predicted"/>
<feature type="transmembrane region" description="Helical" evidence="3">
    <location>
        <begin position="280"/>
        <end position="303"/>
    </location>
</feature>
<evidence type="ECO:0000313" key="6">
    <source>
        <dbReference type="EMBL" id="KAK9949909.1"/>
    </source>
</evidence>
<feature type="chain" id="PRO_5043318238" description="S-locus glycoprotein domain-containing protein" evidence="4">
    <location>
        <begin position="20"/>
        <end position="311"/>
    </location>
</feature>
<keyword evidence="3" id="KW-1133">Transmembrane helix</keyword>
<reference evidence="6 7" key="1">
    <citation type="journal article" date="2023" name="G3 (Bethesda)">
        <title>A chromosome-length genome assembly and annotation of blackberry (Rubus argutus, cv. 'Hillquist').</title>
        <authorList>
            <person name="Bruna T."/>
            <person name="Aryal R."/>
            <person name="Dudchenko O."/>
            <person name="Sargent D.J."/>
            <person name="Mead D."/>
            <person name="Buti M."/>
            <person name="Cavallini A."/>
            <person name="Hytonen T."/>
            <person name="Andres J."/>
            <person name="Pham M."/>
            <person name="Weisz D."/>
            <person name="Mascagni F."/>
            <person name="Usai G."/>
            <person name="Natali L."/>
            <person name="Bassil N."/>
            <person name="Fernandez G.E."/>
            <person name="Lomsadze A."/>
            <person name="Armour M."/>
            <person name="Olukolu B."/>
            <person name="Poorten T."/>
            <person name="Britton C."/>
            <person name="Davik J."/>
            <person name="Ashrafi H."/>
            <person name="Aiden E.L."/>
            <person name="Borodovsky M."/>
            <person name="Worthington M."/>
        </authorList>
    </citation>
    <scope>NUCLEOTIDE SEQUENCE [LARGE SCALE GENOMIC DNA]</scope>
    <source>
        <strain evidence="6">PI 553951</strain>
    </source>
</reference>
<sequence>MAFVVGCFLAFALIRNAEDQPLQSNIRTGSSLTPTFPTPHGCQAPVCMPSGFTSSHGYAVGILLAGIPENTVVWTTNRDKTVVSNNATLRLTVDWISLQSTQGASSVASSYSVCFLCFNADSGISTNQGKLYLMRIDVDGIFRLYSHSLEQNGSWLVEWSSSNDKCDPLGLWRINSYCVTMDQEAECKCLPGFNPVTPGKSDFCCGKEFTKKDCSKACSEDCNCEAAVFVDGSCRKQRLPLRYGRRMLTDSKTAFIKVGMSKPPPTENIFQKWKQEKGRVGTLIGVSFGCLWVHLLVISVIVCGNMNVLGI</sequence>
<keyword evidence="2" id="KW-1015">Disulfide bond</keyword>
<evidence type="ECO:0000256" key="2">
    <source>
        <dbReference type="ARBA" id="ARBA00023157"/>
    </source>
</evidence>
<dbReference type="InterPro" id="IPR000858">
    <property type="entry name" value="S_locus_glycoprot_dom"/>
</dbReference>
<dbReference type="GO" id="GO:0048544">
    <property type="term" value="P:recognition of pollen"/>
    <property type="evidence" value="ECO:0007669"/>
    <property type="project" value="InterPro"/>
</dbReference>
<dbReference type="EMBL" id="JBEDUW010000001">
    <property type="protein sequence ID" value="KAK9949909.1"/>
    <property type="molecule type" value="Genomic_DNA"/>
</dbReference>
<name>A0AAW1YN39_RUBAR</name>
<evidence type="ECO:0000259" key="5">
    <source>
        <dbReference type="Pfam" id="PF00954"/>
    </source>
</evidence>
<keyword evidence="3" id="KW-0812">Transmembrane</keyword>
<keyword evidence="3" id="KW-0472">Membrane</keyword>
<feature type="signal peptide" evidence="4">
    <location>
        <begin position="1"/>
        <end position="19"/>
    </location>
</feature>
<keyword evidence="1 4" id="KW-0732">Signal</keyword>
<dbReference type="Pfam" id="PF00954">
    <property type="entry name" value="S_locus_glycop"/>
    <property type="match status" value="1"/>
</dbReference>
<dbReference type="PANTHER" id="PTHR47976:SF7">
    <property type="entry name" value="RECEPTOR-LIKE SERINE_THREONINE-PROTEIN KINASE"/>
    <property type="match status" value="1"/>
</dbReference>
<keyword evidence="7" id="KW-1185">Reference proteome</keyword>
<dbReference type="InterPro" id="IPR051343">
    <property type="entry name" value="G-type_lectin_kinases/EP1-like"/>
</dbReference>
<feature type="domain" description="S-locus glycoprotein" evidence="5">
    <location>
        <begin position="126"/>
        <end position="196"/>
    </location>
</feature>
<dbReference type="Proteomes" id="UP001457282">
    <property type="component" value="Unassembled WGS sequence"/>
</dbReference>
<gene>
    <name evidence="6" type="ORF">M0R45_005419</name>
</gene>
<dbReference type="AlphaFoldDB" id="A0AAW1YN39"/>
<protein>
    <recommendedName>
        <fullName evidence="5">S-locus glycoprotein domain-containing protein</fullName>
    </recommendedName>
</protein>
<evidence type="ECO:0000256" key="3">
    <source>
        <dbReference type="SAM" id="Phobius"/>
    </source>
</evidence>
<dbReference type="PANTHER" id="PTHR47976">
    <property type="entry name" value="G-TYPE LECTIN S-RECEPTOR-LIKE SERINE/THREONINE-PROTEIN KINASE SD2-5"/>
    <property type="match status" value="1"/>
</dbReference>
<accession>A0AAW1YN39</accession>
<evidence type="ECO:0000256" key="4">
    <source>
        <dbReference type="SAM" id="SignalP"/>
    </source>
</evidence>